<keyword evidence="2" id="KW-1185">Reference proteome</keyword>
<reference evidence="1 2" key="1">
    <citation type="journal article" date="2014" name="Virology">
        <title>The complete genome sequence of the Alphaentomopoxvirus Anomala cuprea entomopoxvirus, including its terminal hairpin loop sequences, suggests a potentially unique mode of apoptosis inhibition and mode of DNA replication.</title>
        <authorList>
            <person name="Mitsuhashi W."/>
            <person name="Miyamoto K."/>
            <person name="Wada S."/>
        </authorList>
    </citation>
    <scope>NUCLEOTIDE SEQUENCE [LARGE SCALE GENOMIC DNA]</scope>
    <source>
        <strain evidence="1">CV6M</strain>
    </source>
</reference>
<dbReference type="EMBL" id="AP013055">
    <property type="protein sequence ID" value="BAO49395.1"/>
    <property type="molecule type" value="Genomic_DNA"/>
</dbReference>
<name>W6JKT7_9POXV</name>
<sequence>MDTESFDNILSNIDKLENINNDDIKNTILQLINYHNNTNFRSSIELIINFINSYAIELDLYNAEIKNNNNVFLHKYFNDDIY</sequence>
<protein>
    <submittedName>
        <fullName evidence="1">Uncharacterized protein</fullName>
    </submittedName>
</protein>
<dbReference type="GeneID" id="18263464"/>
<proteinExistence type="predicted"/>
<accession>W6JKT7</accession>
<organism evidence="1 2">
    <name type="scientific">Alphaentomopoxvirus acuprea</name>
    <dbReference type="NCBI Taxonomy" id="62099"/>
    <lineage>
        <taxon>Viruses</taxon>
        <taxon>Varidnaviria</taxon>
        <taxon>Bamfordvirae</taxon>
        <taxon>Nucleocytoviricota</taxon>
        <taxon>Pokkesviricetes</taxon>
        <taxon>Chitovirales</taxon>
        <taxon>Poxviridae</taxon>
        <taxon>Entomopoxvirinae</taxon>
        <taxon>Alphaentomopoxvirus</taxon>
    </lineage>
</organism>
<evidence type="ECO:0000313" key="2">
    <source>
        <dbReference type="Proteomes" id="UP000174145"/>
    </source>
</evidence>
<dbReference type="RefSeq" id="YP_009001508.1">
    <property type="nucleotide sequence ID" value="NC_023426.1"/>
</dbReference>
<dbReference type="Proteomes" id="UP000174145">
    <property type="component" value="Segment"/>
</dbReference>
<evidence type="ECO:0000313" key="1">
    <source>
        <dbReference type="EMBL" id="BAO49395.1"/>
    </source>
</evidence>
<dbReference type="KEGG" id="vg:18263464"/>